<dbReference type="RefSeq" id="WP_091172382.1">
    <property type="nucleotide sequence ID" value="NZ_FNCG01000014.1"/>
</dbReference>
<dbReference type="Proteomes" id="UP000199705">
    <property type="component" value="Unassembled WGS sequence"/>
</dbReference>
<keyword evidence="7" id="KW-1185">Reference proteome</keyword>
<reference evidence="7" key="1">
    <citation type="submission" date="2016-10" db="EMBL/GenBank/DDBJ databases">
        <authorList>
            <person name="Varghese N."/>
            <person name="Submissions S."/>
        </authorList>
    </citation>
    <scope>NUCLEOTIDE SEQUENCE [LARGE SCALE GENOMIC DNA]</scope>
    <source>
        <strain evidence="7">Gh-67</strain>
    </source>
</reference>
<dbReference type="Gene3D" id="3.40.50.410">
    <property type="entry name" value="von Willebrand factor, type A domain"/>
    <property type="match status" value="1"/>
</dbReference>
<dbReference type="Pfam" id="PF20781">
    <property type="entry name" value="TssR_C"/>
    <property type="match status" value="1"/>
</dbReference>
<dbReference type="EMBL" id="FNCG01000014">
    <property type="protein sequence ID" value="SDH92868.1"/>
    <property type="molecule type" value="Genomic_DNA"/>
</dbReference>
<evidence type="ECO:0000256" key="1">
    <source>
        <dbReference type="SAM" id="SignalP"/>
    </source>
</evidence>
<evidence type="ECO:0008006" key="8">
    <source>
        <dbReference type="Google" id="ProtNLM"/>
    </source>
</evidence>
<dbReference type="InterPro" id="IPR049360">
    <property type="entry name" value="T6SS_TssR-like_VWA"/>
</dbReference>
<evidence type="ECO:0000259" key="3">
    <source>
        <dbReference type="Pfam" id="PF20780"/>
    </source>
</evidence>
<feature type="domain" description="Type VI secretion system TssR-like VWA" evidence="5">
    <location>
        <begin position="292"/>
        <end position="594"/>
    </location>
</feature>
<evidence type="ECO:0000259" key="4">
    <source>
        <dbReference type="Pfam" id="PF20781"/>
    </source>
</evidence>
<accession>A0A1G8GES5</accession>
<feature type="domain" description="Type VI secretion system TssR-like C-terminal" evidence="4">
    <location>
        <begin position="647"/>
        <end position="786"/>
    </location>
</feature>
<dbReference type="InterPro" id="IPR049358">
    <property type="entry name" value="T6SS_TssR-like_C"/>
</dbReference>
<keyword evidence="1" id="KW-0732">Signal</keyword>
<evidence type="ECO:0000313" key="7">
    <source>
        <dbReference type="Proteomes" id="UP000199705"/>
    </source>
</evidence>
<name>A0A1G8GES5_9SPHI</name>
<feature type="chain" id="PRO_5011758615" description="VWA domain-containing protein" evidence="1">
    <location>
        <begin position="20"/>
        <end position="787"/>
    </location>
</feature>
<dbReference type="SUPFAM" id="SSF53300">
    <property type="entry name" value="vWA-like"/>
    <property type="match status" value="1"/>
</dbReference>
<evidence type="ECO:0000313" key="6">
    <source>
        <dbReference type="EMBL" id="SDH92868.1"/>
    </source>
</evidence>
<sequence>MKNILSFVFLTCIVIAARAQSPVSLGKTVVTLPKAFEKPDERTSIYNTDDRTSLPWIVFSDRAENYTYTSPGGTLVMKKISFMEPFYVSEQKNGFIKLIKYQAGMVQGKKLTNKKGSQSYGWISISKVLPWQSAFTSTNGYPEKYITIISGAGPLTMPDYYYDKTDSAYIFAGPDQSQKKTKVALHNVVYVYKKSDDGKKVLVGSDPQLIADNAAGSVYGWIAADAVHSWGDRLYIGSARENQPLINDSIARYINSSLKTNNSKGGTGYFAFDPLLADNAPLLLSMPVSSSASGNLSLGFATDVYDKSHNSVLNIKGGHLAYKDYLKIRNNVHHVNIVFVVDGGSPMRNYFSGITSTIQSFEDIFDAHARSNQVRYGAVVYRNASGCQTGGIQSTPLSADYRNLVKYLESQSTVTGNCAPVISSQPVFDGIRTGLSLFGNHPDETNLVILIGATGALDRNSVGVNTVASQIAAANARLLAIQVFSDYNPIYNDFVIQARQIVSQSAVKLADYKKQRMVNGEGLTNVQQFNTSLSDSVSFYLDYPKKSLIQGAVVFPPKRVVKSNQAMSLAVERLMRETDYDIRNQIHTLDSAFRLTGREKRYVQPLVMQQQGQPSTDLGNNMPHNAFKYYLSAEAPRNLVNESKGQLQYLLILNEQDYKQLTDLLSLMIGENLQRDASDYRSKLVDNYVDIAAKHLGLNLSGGDIKDMTLADYFLRVTSLPLPGKKDFYNKKVNDLKHNDDMPQAQFEAYIQYLIHISDVIKQAAITNQHFTSNGKTYYYITQANLQ</sequence>
<organism evidence="6 7">
    <name type="scientific">Mucilaginibacter gossypii</name>
    <dbReference type="NCBI Taxonomy" id="551996"/>
    <lineage>
        <taxon>Bacteria</taxon>
        <taxon>Pseudomonadati</taxon>
        <taxon>Bacteroidota</taxon>
        <taxon>Sphingobacteriia</taxon>
        <taxon>Sphingobacteriales</taxon>
        <taxon>Sphingobacteriaceae</taxon>
        <taxon>Mucilaginibacter</taxon>
    </lineage>
</organism>
<feature type="signal peptide" evidence="1">
    <location>
        <begin position="1"/>
        <end position="19"/>
    </location>
</feature>
<feature type="domain" description="Type VI secretion system TssR-like second" evidence="3">
    <location>
        <begin position="143"/>
        <end position="229"/>
    </location>
</feature>
<dbReference type="Pfam" id="PF20780">
    <property type="entry name" value="TssR_M"/>
    <property type="match status" value="1"/>
</dbReference>
<dbReference type="AlphaFoldDB" id="A0A1G8GES5"/>
<dbReference type="STRING" id="551996.SAMN05192573_11434"/>
<evidence type="ECO:0000259" key="5">
    <source>
        <dbReference type="Pfam" id="PF20782"/>
    </source>
</evidence>
<proteinExistence type="predicted"/>
<protein>
    <recommendedName>
        <fullName evidence="8">VWA domain-containing protein</fullName>
    </recommendedName>
</protein>
<dbReference type="Pfam" id="PF20782">
    <property type="entry name" value="TssR_VWA"/>
    <property type="match status" value="1"/>
</dbReference>
<dbReference type="InterPro" id="IPR040530">
    <property type="entry name" value="T6SS_TssR-like_N"/>
</dbReference>
<dbReference type="InterPro" id="IPR036465">
    <property type="entry name" value="vWFA_dom_sf"/>
</dbReference>
<dbReference type="Pfam" id="PF17643">
    <property type="entry name" value="TssR"/>
    <property type="match status" value="1"/>
</dbReference>
<gene>
    <name evidence="6" type="ORF">SAMN05192573_11434</name>
</gene>
<evidence type="ECO:0000259" key="2">
    <source>
        <dbReference type="Pfam" id="PF17643"/>
    </source>
</evidence>
<feature type="domain" description="Type VI secretion system TssR-like N-terminal barrel" evidence="2">
    <location>
        <begin position="33"/>
        <end position="129"/>
    </location>
</feature>
<dbReference type="InterPro" id="IPR049359">
    <property type="entry name" value="T6SS_TssR-like_dom_2"/>
</dbReference>